<feature type="region of interest" description="Disordered" evidence="1">
    <location>
        <begin position="106"/>
        <end position="133"/>
    </location>
</feature>
<accession>A0AAD4BNL0</accession>
<keyword evidence="3" id="KW-1185">Reference proteome</keyword>
<dbReference type="AlphaFoldDB" id="A0AAD4BNL0"/>
<reference evidence="2" key="1">
    <citation type="submission" date="2019-10" db="EMBL/GenBank/DDBJ databases">
        <authorList>
            <consortium name="DOE Joint Genome Institute"/>
            <person name="Kuo A."/>
            <person name="Miyauchi S."/>
            <person name="Kiss E."/>
            <person name="Drula E."/>
            <person name="Kohler A."/>
            <person name="Sanchez-Garcia M."/>
            <person name="Andreopoulos B."/>
            <person name="Barry K.W."/>
            <person name="Bonito G."/>
            <person name="Buee M."/>
            <person name="Carver A."/>
            <person name="Chen C."/>
            <person name="Cichocki N."/>
            <person name="Clum A."/>
            <person name="Culley D."/>
            <person name="Crous P.W."/>
            <person name="Fauchery L."/>
            <person name="Girlanda M."/>
            <person name="Hayes R."/>
            <person name="Keri Z."/>
            <person name="LaButti K."/>
            <person name="Lipzen A."/>
            <person name="Lombard V."/>
            <person name="Magnuson J."/>
            <person name="Maillard F."/>
            <person name="Morin E."/>
            <person name="Murat C."/>
            <person name="Nolan M."/>
            <person name="Ohm R."/>
            <person name="Pangilinan J."/>
            <person name="Pereira M."/>
            <person name="Perotto S."/>
            <person name="Peter M."/>
            <person name="Riley R."/>
            <person name="Sitrit Y."/>
            <person name="Stielow B."/>
            <person name="Szollosi G."/>
            <person name="Zifcakova L."/>
            <person name="Stursova M."/>
            <person name="Spatafora J.W."/>
            <person name="Tedersoo L."/>
            <person name="Vaario L.-M."/>
            <person name="Yamada A."/>
            <person name="Yan M."/>
            <person name="Wang P."/>
            <person name="Xu J."/>
            <person name="Bruns T."/>
            <person name="Baldrian P."/>
            <person name="Vilgalys R."/>
            <person name="Henrissat B."/>
            <person name="Grigoriev I.V."/>
            <person name="Hibbett D."/>
            <person name="Nagy L.G."/>
            <person name="Martin F.M."/>
        </authorList>
    </citation>
    <scope>NUCLEOTIDE SEQUENCE</scope>
    <source>
        <strain evidence="2">BED1</strain>
    </source>
</reference>
<organism evidence="2 3">
    <name type="scientific">Boletus edulis BED1</name>
    <dbReference type="NCBI Taxonomy" id="1328754"/>
    <lineage>
        <taxon>Eukaryota</taxon>
        <taxon>Fungi</taxon>
        <taxon>Dikarya</taxon>
        <taxon>Basidiomycota</taxon>
        <taxon>Agaricomycotina</taxon>
        <taxon>Agaricomycetes</taxon>
        <taxon>Agaricomycetidae</taxon>
        <taxon>Boletales</taxon>
        <taxon>Boletineae</taxon>
        <taxon>Boletaceae</taxon>
        <taxon>Boletoideae</taxon>
        <taxon>Boletus</taxon>
    </lineage>
</organism>
<name>A0AAD4BNL0_BOLED</name>
<feature type="compositionally biased region" description="Basic residues" evidence="1">
    <location>
        <begin position="175"/>
        <end position="186"/>
    </location>
</feature>
<protein>
    <submittedName>
        <fullName evidence="2">Uncharacterized protein</fullName>
    </submittedName>
</protein>
<reference evidence="2" key="2">
    <citation type="journal article" date="2020" name="Nat. Commun.">
        <title>Large-scale genome sequencing of mycorrhizal fungi provides insights into the early evolution of symbiotic traits.</title>
        <authorList>
            <person name="Miyauchi S."/>
            <person name="Kiss E."/>
            <person name="Kuo A."/>
            <person name="Drula E."/>
            <person name="Kohler A."/>
            <person name="Sanchez-Garcia M."/>
            <person name="Morin E."/>
            <person name="Andreopoulos B."/>
            <person name="Barry K.W."/>
            <person name="Bonito G."/>
            <person name="Buee M."/>
            <person name="Carver A."/>
            <person name="Chen C."/>
            <person name="Cichocki N."/>
            <person name="Clum A."/>
            <person name="Culley D."/>
            <person name="Crous P.W."/>
            <person name="Fauchery L."/>
            <person name="Girlanda M."/>
            <person name="Hayes R.D."/>
            <person name="Keri Z."/>
            <person name="LaButti K."/>
            <person name="Lipzen A."/>
            <person name="Lombard V."/>
            <person name="Magnuson J."/>
            <person name="Maillard F."/>
            <person name="Murat C."/>
            <person name="Nolan M."/>
            <person name="Ohm R.A."/>
            <person name="Pangilinan J."/>
            <person name="Pereira M.F."/>
            <person name="Perotto S."/>
            <person name="Peter M."/>
            <person name="Pfister S."/>
            <person name="Riley R."/>
            <person name="Sitrit Y."/>
            <person name="Stielow J.B."/>
            <person name="Szollosi G."/>
            <person name="Zifcakova L."/>
            <person name="Stursova M."/>
            <person name="Spatafora J.W."/>
            <person name="Tedersoo L."/>
            <person name="Vaario L.M."/>
            <person name="Yamada A."/>
            <person name="Yan M."/>
            <person name="Wang P."/>
            <person name="Xu J."/>
            <person name="Bruns T."/>
            <person name="Baldrian P."/>
            <person name="Vilgalys R."/>
            <person name="Dunand C."/>
            <person name="Henrissat B."/>
            <person name="Grigoriev I.V."/>
            <person name="Hibbett D."/>
            <person name="Nagy L.G."/>
            <person name="Martin F.M."/>
        </authorList>
    </citation>
    <scope>NUCLEOTIDE SEQUENCE</scope>
    <source>
        <strain evidence="2">BED1</strain>
    </source>
</reference>
<gene>
    <name evidence="2" type="ORF">L210DRAFT_3613547</name>
</gene>
<evidence type="ECO:0000313" key="3">
    <source>
        <dbReference type="Proteomes" id="UP001194468"/>
    </source>
</evidence>
<dbReference type="Proteomes" id="UP001194468">
    <property type="component" value="Unassembled WGS sequence"/>
</dbReference>
<sequence length="220" mass="24440">MRSILKHPHLADLHYHQQCQPFPFASCASIEVSQHVHFPPTPTLTSTFITHSSAVYDRTPAEVLPNTCALPGRHEREFVDTSNPRRMRRPWDWDAGDLQGSYFQLCGSASEPSESDDSDVLRTPPQPPLPGLPISVRFGLREISDGMLSYSPSQEDIESASTLLYLPHAPLSMKKGSRRSHSHGRSPPKAPRRESADGRIKPRSDFTVPALDFEGCLGGF</sequence>
<evidence type="ECO:0000313" key="2">
    <source>
        <dbReference type="EMBL" id="KAF8435757.1"/>
    </source>
</evidence>
<feature type="region of interest" description="Disordered" evidence="1">
    <location>
        <begin position="171"/>
        <end position="204"/>
    </location>
</feature>
<dbReference type="EMBL" id="WHUW01000024">
    <property type="protein sequence ID" value="KAF8435757.1"/>
    <property type="molecule type" value="Genomic_DNA"/>
</dbReference>
<feature type="compositionally biased region" description="Basic and acidic residues" evidence="1">
    <location>
        <begin position="191"/>
        <end position="204"/>
    </location>
</feature>
<comment type="caution">
    <text evidence="2">The sequence shown here is derived from an EMBL/GenBank/DDBJ whole genome shotgun (WGS) entry which is preliminary data.</text>
</comment>
<evidence type="ECO:0000256" key="1">
    <source>
        <dbReference type="SAM" id="MobiDB-lite"/>
    </source>
</evidence>
<proteinExistence type="predicted"/>